<keyword evidence="3" id="KW-1185">Reference proteome</keyword>
<gene>
    <name evidence="2" type="ORF">ADIS_4775</name>
</gene>
<name>R7ZKX7_9BACT</name>
<keyword evidence="1" id="KW-1133">Transmembrane helix</keyword>
<protein>
    <recommendedName>
        <fullName evidence="4">Lipoprotein</fullName>
    </recommendedName>
</protein>
<evidence type="ECO:0000313" key="2">
    <source>
        <dbReference type="EMBL" id="EON74756.1"/>
    </source>
</evidence>
<keyword evidence="1" id="KW-0812">Transmembrane</keyword>
<dbReference type="Proteomes" id="UP000013909">
    <property type="component" value="Unassembled WGS sequence"/>
</dbReference>
<proteinExistence type="predicted"/>
<dbReference type="STRING" id="1232681.ADIS_4775"/>
<evidence type="ECO:0000313" key="3">
    <source>
        <dbReference type="Proteomes" id="UP000013909"/>
    </source>
</evidence>
<dbReference type="PROSITE" id="PS51257">
    <property type="entry name" value="PROKAR_LIPOPROTEIN"/>
    <property type="match status" value="1"/>
</dbReference>
<dbReference type="OrthoDB" id="1434750at2"/>
<dbReference type="RefSeq" id="WP_010856886.1">
    <property type="nucleotide sequence ID" value="NZ_AQHR01000123.1"/>
</dbReference>
<organism evidence="2 3">
    <name type="scientific">Lunatimonas lonarensis</name>
    <dbReference type="NCBI Taxonomy" id="1232681"/>
    <lineage>
        <taxon>Bacteria</taxon>
        <taxon>Pseudomonadati</taxon>
        <taxon>Bacteroidota</taxon>
        <taxon>Cytophagia</taxon>
        <taxon>Cytophagales</taxon>
        <taxon>Cyclobacteriaceae</taxon>
    </lineage>
</organism>
<keyword evidence="1" id="KW-0472">Membrane</keyword>
<reference evidence="2 3" key="1">
    <citation type="submission" date="2013-02" db="EMBL/GenBank/DDBJ databases">
        <title>A novel strain isolated from Lonar lake, Maharashtra, India.</title>
        <authorList>
            <person name="Singh A."/>
        </authorList>
    </citation>
    <scope>NUCLEOTIDE SEQUENCE [LARGE SCALE GENOMIC DNA]</scope>
    <source>
        <strain evidence="2 3">AK24</strain>
    </source>
</reference>
<evidence type="ECO:0000256" key="1">
    <source>
        <dbReference type="SAM" id="Phobius"/>
    </source>
</evidence>
<evidence type="ECO:0008006" key="4">
    <source>
        <dbReference type="Google" id="ProtNLM"/>
    </source>
</evidence>
<accession>R7ZKX7</accession>
<dbReference type="PATRIC" id="fig|1288963.3.peg.4764"/>
<feature type="transmembrane region" description="Helical" evidence="1">
    <location>
        <begin position="7"/>
        <end position="27"/>
    </location>
</feature>
<dbReference type="EMBL" id="AQHR01000123">
    <property type="protein sequence ID" value="EON74756.1"/>
    <property type="molecule type" value="Genomic_DNA"/>
</dbReference>
<dbReference type="AlphaFoldDB" id="R7ZKX7"/>
<comment type="caution">
    <text evidence="2">The sequence shown here is derived from an EMBL/GenBank/DDBJ whole genome shotgun (WGS) entry which is preliminary data.</text>
</comment>
<sequence length="137" mass="14818">MKLKGQIIYVAMIVTALSFFSCSQRIVDFTVISSKNHSIGFEKSTGKRVTGKSTGFLGIGANIKDAMDKALHSAGPEYDVLVDGVVKVENYFFVSGYTVEGTAVNSGALKATLGEQEFNNWMAKSHVFDPNAVVIEE</sequence>